<evidence type="ECO:0000313" key="3">
    <source>
        <dbReference type="Proteomes" id="UP000030686"/>
    </source>
</evidence>
<keyword evidence="1" id="KW-0812">Transmembrane</keyword>
<proteinExistence type="predicted"/>
<dbReference type="STRING" id="1365484.W6QPY8"/>
<organism evidence="2 3">
    <name type="scientific">Penicillium roqueforti (strain FM164)</name>
    <dbReference type="NCBI Taxonomy" id="1365484"/>
    <lineage>
        <taxon>Eukaryota</taxon>
        <taxon>Fungi</taxon>
        <taxon>Dikarya</taxon>
        <taxon>Ascomycota</taxon>
        <taxon>Pezizomycotina</taxon>
        <taxon>Eurotiomycetes</taxon>
        <taxon>Eurotiomycetidae</taxon>
        <taxon>Eurotiales</taxon>
        <taxon>Aspergillaceae</taxon>
        <taxon>Penicillium</taxon>
    </lineage>
</organism>
<evidence type="ECO:0000256" key="1">
    <source>
        <dbReference type="SAM" id="Phobius"/>
    </source>
</evidence>
<evidence type="ECO:0000313" key="2">
    <source>
        <dbReference type="EMBL" id="CDM38505.1"/>
    </source>
</evidence>
<protein>
    <submittedName>
        <fullName evidence="2">Uncharacterized protein</fullName>
    </submittedName>
</protein>
<keyword evidence="1" id="KW-0472">Membrane</keyword>
<dbReference type="OrthoDB" id="3556886at2759"/>
<accession>W6QPY8</accession>
<sequence length="69" mass="7467">MIVLSLGGWIASRVHGFQISFEFFGSEDHIPYYNIMYYGSVGQAAFGSLVVIVSLCVLSQSGGSNCLLE</sequence>
<dbReference type="OMA" id="SEDHIPY"/>
<reference evidence="2" key="1">
    <citation type="journal article" date="2014" name="Nat. Commun.">
        <title>Multiple recent horizontal transfers of a large genomic region in cheese making fungi.</title>
        <authorList>
            <person name="Cheeseman K."/>
            <person name="Ropars J."/>
            <person name="Renault P."/>
            <person name="Dupont J."/>
            <person name="Gouzy J."/>
            <person name="Branca A."/>
            <person name="Abraham A.L."/>
            <person name="Ceppi M."/>
            <person name="Conseiller E."/>
            <person name="Debuchy R."/>
            <person name="Malagnac F."/>
            <person name="Goarin A."/>
            <person name="Silar P."/>
            <person name="Lacoste S."/>
            <person name="Sallet E."/>
            <person name="Bensimon A."/>
            <person name="Giraud T."/>
            <person name="Brygoo Y."/>
        </authorList>
    </citation>
    <scope>NUCLEOTIDE SEQUENCE [LARGE SCALE GENOMIC DNA]</scope>
    <source>
        <strain evidence="2">FM164</strain>
    </source>
</reference>
<name>W6QPY8_PENRF</name>
<gene>
    <name evidence="2" type="ORF">PROQFM164_S14g000004</name>
</gene>
<dbReference type="AlphaFoldDB" id="W6QPY8"/>
<feature type="transmembrane region" description="Helical" evidence="1">
    <location>
        <begin position="35"/>
        <end position="58"/>
    </location>
</feature>
<dbReference type="Proteomes" id="UP000030686">
    <property type="component" value="Unassembled WGS sequence"/>
</dbReference>
<keyword evidence="3" id="KW-1185">Reference proteome</keyword>
<dbReference type="EMBL" id="HG792028">
    <property type="protein sequence ID" value="CDM38505.1"/>
    <property type="molecule type" value="Genomic_DNA"/>
</dbReference>
<keyword evidence="1" id="KW-1133">Transmembrane helix</keyword>